<dbReference type="Proteomes" id="UP001500618">
    <property type="component" value="Unassembled WGS sequence"/>
</dbReference>
<evidence type="ECO:0000259" key="1">
    <source>
        <dbReference type="Pfam" id="PF01636"/>
    </source>
</evidence>
<gene>
    <name evidence="2" type="ORF">GCM10009765_14740</name>
</gene>
<name>A0ABN2G6T0_9ACTN</name>
<comment type="caution">
    <text evidence="2">The sequence shown here is derived from an EMBL/GenBank/DDBJ whole genome shotgun (WGS) entry which is preliminary data.</text>
</comment>
<reference evidence="2 3" key="1">
    <citation type="journal article" date="2019" name="Int. J. Syst. Evol. Microbiol.">
        <title>The Global Catalogue of Microorganisms (GCM) 10K type strain sequencing project: providing services to taxonomists for standard genome sequencing and annotation.</title>
        <authorList>
            <consortium name="The Broad Institute Genomics Platform"/>
            <consortium name="The Broad Institute Genome Sequencing Center for Infectious Disease"/>
            <person name="Wu L."/>
            <person name="Ma J."/>
        </authorList>
    </citation>
    <scope>NUCLEOTIDE SEQUENCE [LARGE SCALE GENOMIC DNA]</scope>
    <source>
        <strain evidence="2 3">JCM 14718</strain>
    </source>
</reference>
<dbReference type="RefSeq" id="WP_344308329.1">
    <property type="nucleotide sequence ID" value="NZ_BAAANY010000005.1"/>
</dbReference>
<dbReference type="SUPFAM" id="SSF56112">
    <property type="entry name" value="Protein kinase-like (PK-like)"/>
    <property type="match status" value="1"/>
</dbReference>
<protein>
    <recommendedName>
        <fullName evidence="1">Aminoglycoside phosphotransferase domain-containing protein</fullName>
    </recommendedName>
</protein>
<evidence type="ECO:0000313" key="2">
    <source>
        <dbReference type="EMBL" id="GAA1666300.1"/>
    </source>
</evidence>
<dbReference type="InterPro" id="IPR002575">
    <property type="entry name" value="Aminoglycoside_PTrfase"/>
</dbReference>
<feature type="domain" description="Aminoglycoside phosphotransferase" evidence="1">
    <location>
        <begin position="197"/>
        <end position="273"/>
    </location>
</feature>
<dbReference type="InterPro" id="IPR011009">
    <property type="entry name" value="Kinase-like_dom_sf"/>
</dbReference>
<dbReference type="Pfam" id="PF01636">
    <property type="entry name" value="APH"/>
    <property type="match status" value="1"/>
</dbReference>
<dbReference type="Gene3D" id="3.90.1200.10">
    <property type="match status" value="1"/>
</dbReference>
<dbReference type="EMBL" id="BAAANY010000005">
    <property type="protein sequence ID" value="GAA1666300.1"/>
    <property type="molecule type" value="Genomic_DNA"/>
</dbReference>
<sequence length="372" mass="40444">MENDADGVLLDLGDGTTVRCSRLPDRLGRGAVSAELLRHNKGNAATLGIWRVRGPLGSAVLKISSPPVDGHVGFWPTSDDPSHWNYWRREALAYTSGLTATAYAGTGITTADLLESTVRPDGLVEFWLADVSGTDGFSWSVPRIARFAYELGTGQARWVGRVPGTDWLSRQWLAQYLVEGPSLSVRIQDNFWDHPRVTGWRASVRERLGWLWPNRERILAVARAAPRTLCHLDVWPANLLDSEGKSVLLDWSFVGEGAVGEDVSNLIVDSFADGLMDPRLVAEVAETAVDGYLIGLRDGGWSGSPDQVRTTIAACGAAKYSWLPPAILGRVVSDDLGTSSYNRDTSIDEVVQRVAGLFELLAEWTTVADAAG</sequence>
<accession>A0ABN2G6T0</accession>
<evidence type="ECO:0000313" key="3">
    <source>
        <dbReference type="Proteomes" id="UP001500618"/>
    </source>
</evidence>
<organism evidence="2 3">
    <name type="scientific">Fodinicola feengrottensis</name>
    <dbReference type="NCBI Taxonomy" id="435914"/>
    <lineage>
        <taxon>Bacteria</taxon>
        <taxon>Bacillati</taxon>
        <taxon>Actinomycetota</taxon>
        <taxon>Actinomycetes</taxon>
        <taxon>Mycobacteriales</taxon>
        <taxon>Fodinicola</taxon>
    </lineage>
</organism>
<keyword evidence="3" id="KW-1185">Reference proteome</keyword>
<proteinExistence type="predicted"/>